<dbReference type="Proteomes" id="UP000067626">
    <property type="component" value="Chromosome"/>
</dbReference>
<organism evidence="10 11">
    <name type="scientific">Chondromyces crocatus</name>
    <dbReference type="NCBI Taxonomy" id="52"/>
    <lineage>
        <taxon>Bacteria</taxon>
        <taxon>Pseudomonadati</taxon>
        <taxon>Myxococcota</taxon>
        <taxon>Polyangia</taxon>
        <taxon>Polyangiales</taxon>
        <taxon>Polyangiaceae</taxon>
        <taxon>Chondromyces</taxon>
    </lineage>
</organism>
<feature type="domain" description="Glycosyl hydrolase family 13 catalytic" evidence="9">
    <location>
        <begin position="594"/>
        <end position="963"/>
    </location>
</feature>
<dbReference type="AlphaFoldDB" id="A0A0K1EFM6"/>
<dbReference type="Pfam" id="PF03714">
    <property type="entry name" value="PUD"/>
    <property type="match status" value="2"/>
</dbReference>
<evidence type="ECO:0000256" key="7">
    <source>
        <dbReference type="ARBA" id="ARBA00029618"/>
    </source>
</evidence>
<evidence type="ECO:0000256" key="4">
    <source>
        <dbReference type="ARBA" id="ARBA00023295"/>
    </source>
</evidence>
<dbReference type="CDD" id="cd02860">
    <property type="entry name" value="E_set_Pullulanase"/>
    <property type="match status" value="1"/>
</dbReference>
<dbReference type="Gene3D" id="2.60.40.10">
    <property type="entry name" value="Immunoglobulins"/>
    <property type="match status" value="1"/>
</dbReference>
<dbReference type="InterPro" id="IPR011839">
    <property type="entry name" value="Pullul_strch"/>
</dbReference>
<dbReference type="InterPro" id="IPR040671">
    <property type="entry name" value="Pullulanase_N2"/>
</dbReference>
<dbReference type="InterPro" id="IPR006047">
    <property type="entry name" value="GH13_cat_dom"/>
</dbReference>
<comment type="catalytic activity">
    <reaction evidence="5">
        <text>Hydrolysis of (1-&gt;6)-alpha-D-glucosidic linkages in pullulan, amylopectin and glycogen, and in the alpha- and beta-limit dextrins of amylopectin and glycogen.</text>
        <dbReference type="EC" id="3.2.1.41"/>
    </reaction>
</comment>
<keyword evidence="3" id="KW-0378">Hydrolase</keyword>
<dbReference type="InterPro" id="IPR004193">
    <property type="entry name" value="Glyco_hydro_13_N"/>
</dbReference>
<evidence type="ECO:0000256" key="8">
    <source>
        <dbReference type="ARBA" id="ARBA00031076"/>
    </source>
</evidence>
<dbReference type="SUPFAM" id="SSF81296">
    <property type="entry name" value="E set domains"/>
    <property type="match status" value="2"/>
</dbReference>
<dbReference type="SUPFAM" id="SSF49452">
    <property type="entry name" value="Starch-binding domain-like"/>
    <property type="match status" value="2"/>
</dbReference>
<dbReference type="SMART" id="SM00642">
    <property type="entry name" value="Aamy"/>
    <property type="match status" value="1"/>
</dbReference>
<evidence type="ECO:0000313" key="11">
    <source>
        <dbReference type="Proteomes" id="UP000067626"/>
    </source>
</evidence>
<dbReference type="Pfam" id="PF17967">
    <property type="entry name" value="Pullulanase_N2"/>
    <property type="match status" value="1"/>
</dbReference>
<dbReference type="PATRIC" id="fig|52.7.peg.4017"/>
<dbReference type="InterPro" id="IPR024561">
    <property type="entry name" value="Pullul_strch_C"/>
</dbReference>
<dbReference type="InterPro" id="IPR014756">
    <property type="entry name" value="Ig_E-set"/>
</dbReference>
<dbReference type="GO" id="GO:0005975">
    <property type="term" value="P:carbohydrate metabolic process"/>
    <property type="evidence" value="ECO:0007669"/>
    <property type="project" value="InterPro"/>
</dbReference>
<protein>
    <recommendedName>
        <fullName evidence="6">pullulanase</fullName>
        <ecNumber evidence="6">3.2.1.41</ecNumber>
    </recommendedName>
    <alternativeName>
        <fullName evidence="7">Alpha-dextrin endo-1,6-alpha-glucosidase</fullName>
    </alternativeName>
    <alternativeName>
        <fullName evidence="8">Pullulan 6-glucanohydrolase</fullName>
    </alternativeName>
</protein>
<keyword evidence="2" id="KW-0732">Signal</keyword>
<sequence>MDRFIPRLRRALTLPLLLSPLLNCDGETPVDPPVGEQPPEEQLLVHYYRPLEDYSGWEVIATGDVPERAAGELRVLQNEADDFGATFVIPTRGQPERVRLKFAREGDALVAGDLEVSIPELGKEVWVFSDYDRAFSVPPAIPEEGTAIIYYRRTDDVYADWGLHLWGDTTTPTDWNEPLLASGQDVYGAWYEVPLASGAEQVNFIIHQGDMKDPGPDQSLRPGELGRRIWVLSGDPTLYTYPGEPPLLNARQAHWVDRETFAWRPPVGAELLPDATFELHYAPEGGIRDEKGQLVGASQVIPLSFEANGLGAATRQKFPHLAGHTALRFPAASLERQPELVKGQLVVVARLPNGKRLATGVQLPGVLDALYATSSTLGVDVSGGAPTLRLWAPTARSVRLHLFDSPGGGQAQVVPMSVDQGVWRAEGNPSWMGRYYLYEVEVFVPGTGRVETNLVTDPYSLSLSMNSQRSQIIDLDAPGLKPAGWDTLVKPQLGSLRDTTLYELHIRDFSISDPSVPLAHRGTFLGFTHPGSNGMTHLSGLAQAGLTHVHLLPAFDFATVNENQAEQRSATGLENYGPSSDEQQKQVWALRSQDGFNWGYDPWHFTVPEGSYATTPDGPSRTLEFRSMVQALNQAGLRVVMDVVYNHTSAAGQDARSVLDRIVPGYYHRLDDNGAVTTSTCCQNTATEHAMMQKLMVDSMLTWARAYKIDGFRFDLMGHHMKENLVEVRDRLAALTPQADGIDGTKLVIYGEGWDFGEVAGNARGDNATQRNMAGTGIGTFNDRLRDAVRGGDPFDSGGALRRQGFASGLYLEPNDHDQGTQEEQLDRLLDASDHIRVGLTGNLRDYAFEDRNGDIVTGADLAYKGEPVGYTLAPGESVTYVEAHDNQTLWDILQLKAPQSMGIEARVRLHRLALSINGLGLGVPFFHAGSEMLRSKSMDRDSYDSGDWFNRLDFTYATNNWGKGLPPQEKNGDSWAQMEGLLADPTLQVEQHHIVGTVRHLEEVLQIRRGSPLFRLATAADVSARVRFHNTGPSQVPGVVVMSISDEISGAEDLDPALGGVVVIFNARPAELSLPLAGFETATLALHPVQMSSADEIVKSATFNAGSFTVPERTAAVFVGSGMP</sequence>
<accession>A0A0K1EFM6</accession>
<dbReference type="InterPro" id="IPR017853">
    <property type="entry name" value="GH"/>
</dbReference>
<reference evidence="10 11" key="1">
    <citation type="submission" date="2015-07" db="EMBL/GenBank/DDBJ databases">
        <title>Genome analysis of myxobacterium Chondromyces crocatus Cm c5 reveals a high potential for natural compound synthesis and the genetic basis for the loss of fruiting body formation.</title>
        <authorList>
            <person name="Zaburannyi N."/>
            <person name="Bunk B."/>
            <person name="Maier J."/>
            <person name="Overmann J."/>
            <person name="Mueller R."/>
        </authorList>
    </citation>
    <scope>NUCLEOTIDE SEQUENCE [LARGE SCALE GENOMIC DNA]</scope>
    <source>
        <strain evidence="10 11">Cm c5</strain>
    </source>
</reference>
<proteinExistence type="inferred from homology"/>
<dbReference type="CDD" id="cd11341">
    <property type="entry name" value="AmyAc_Pullulanase_LD-like"/>
    <property type="match status" value="1"/>
</dbReference>
<dbReference type="Gene3D" id="2.60.40.1180">
    <property type="entry name" value="Golgi alpha-mannosidase II"/>
    <property type="match status" value="1"/>
</dbReference>
<dbReference type="NCBIfam" id="TIGR02103">
    <property type="entry name" value="pullul_strch"/>
    <property type="match status" value="1"/>
</dbReference>
<dbReference type="KEGG" id="ccro:CMC5_036440"/>
<comment type="similarity">
    <text evidence="1">Belongs to the glycosyl hydrolase 13 family.</text>
</comment>
<dbReference type="Gene3D" id="2.60.40.1130">
    <property type="entry name" value="Rab geranylgeranyltransferase alpha-subunit, insert domain"/>
    <property type="match status" value="1"/>
</dbReference>
<dbReference type="Pfam" id="PF02922">
    <property type="entry name" value="CBM_48"/>
    <property type="match status" value="1"/>
</dbReference>
<dbReference type="Pfam" id="PF11852">
    <property type="entry name" value="Pullul_strch_C"/>
    <property type="match status" value="1"/>
</dbReference>
<evidence type="ECO:0000256" key="2">
    <source>
        <dbReference type="ARBA" id="ARBA00022729"/>
    </source>
</evidence>
<dbReference type="InterPro" id="IPR013784">
    <property type="entry name" value="Carb-bd-like_fold"/>
</dbReference>
<dbReference type="Gene3D" id="3.20.20.80">
    <property type="entry name" value="Glycosidases"/>
    <property type="match status" value="1"/>
</dbReference>
<dbReference type="RefSeq" id="WP_050431571.1">
    <property type="nucleotide sequence ID" value="NZ_CP012159.1"/>
</dbReference>
<dbReference type="EMBL" id="CP012159">
    <property type="protein sequence ID" value="AKT39497.1"/>
    <property type="molecule type" value="Genomic_DNA"/>
</dbReference>
<dbReference type="GO" id="GO:0051060">
    <property type="term" value="F:pullulanase activity"/>
    <property type="evidence" value="ECO:0007669"/>
    <property type="project" value="UniProtKB-EC"/>
</dbReference>
<evidence type="ECO:0000259" key="9">
    <source>
        <dbReference type="SMART" id="SM00642"/>
    </source>
</evidence>
<dbReference type="SUPFAM" id="SSF51011">
    <property type="entry name" value="Glycosyl hydrolase domain"/>
    <property type="match status" value="1"/>
</dbReference>
<keyword evidence="4" id="KW-0326">Glycosidase</keyword>
<dbReference type="CDD" id="cd10315">
    <property type="entry name" value="CBM41_pullulanase"/>
    <property type="match status" value="1"/>
</dbReference>
<gene>
    <name evidence="10" type="ORF">CMC5_036440</name>
</gene>
<dbReference type="STRING" id="52.CMC5_036440"/>
<dbReference type="Gene3D" id="2.60.40.1110">
    <property type="match status" value="2"/>
</dbReference>
<dbReference type="InterPro" id="IPR013780">
    <property type="entry name" value="Glyco_hydro_b"/>
</dbReference>
<dbReference type="GO" id="GO:0030246">
    <property type="term" value="F:carbohydrate binding"/>
    <property type="evidence" value="ECO:0007669"/>
    <property type="project" value="InterPro"/>
</dbReference>
<evidence type="ECO:0000256" key="3">
    <source>
        <dbReference type="ARBA" id="ARBA00022801"/>
    </source>
</evidence>
<evidence type="ECO:0000256" key="1">
    <source>
        <dbReference type="ARBA" id="ARBA00008061"/>
    </source>
</evidence>
<dbReference type="InterPro" id="IPR005323">
    <property type="entry name" value="CBM41_pullulanase"/>
</dbReference>
<name>A0A0K1EFM6_CHOCO</name>
<evidence type="ECO:0000256" key="5">
    <source>
        <dbReference type="ARBA" id="ARBA00023965"/>
    </source>
</evidence>
<dbReference type="EC" id="3.2.1.41" evidence="6"/>
<evidence type="ECO:0000256" key="6">
    <source>
        <dbReference type="ARBA" id="ARBA00024062"/>
    </source>
</evidence>
<evidence type="ECO:0000313" key="10">
    <source>
        <dbReference type="EMBL" id="AKT39497.1"/>
    </source>
</evidence>
<dbReference type="InterPro" id="IPR013783">
    <property type="entry name" value="Ig-like_fold"/>
</dbReference>
<dbReference type="PANTHER" id="PTHR43002">
    <property type="entry name" value="GLYCOGEN DEBRANCHING ENZYME"/>
    <property type="match status" value="1"/>
</dbReference>
<keyword evidence="11" id="KW-1185">Reference proteome</keyword>
<dbReference type="SUPFAM" id="SSF51445">
    <property type="entry name" value="(Trans)glycosidases"/>
    <property type="match status" value="1"/>
</dbReference>